<sequence length="84" mass="9945">MAAFIIISIFLIWLAFKWFNKALPFILVGLILLFAILFLIKFWWIFAIIALGAWYYFYSKKKKTNKISKSDSDHLVDPDNKILK</sequence>
<protein>
    <submittedName>
        <fullName evidence="3">Uncharacterized protein</fullName>
    </submittedName>
</protein>
<dbReference type="EMBL" id="SDWY01000001">
    <property type="protein sequence ID" value="MDN6899534.1"/>
    <property type="molecule type" value="Genomic_DNA"/>
</dbReference>
<accession>A0AAJ1R7H0</accession>
<dbReference type="Proteomes" id="UP001167919">
    <property type="component" value="Unassembled WGS sequence"/>
</dbReference>
<dbReference type="RefSeq" id="WP_301710831.1">
    <property type="nucleotide sequence ID" value="NZ_SDWY01000001.1"/>
</dbReference>
<evidence type="ECO:0000256" key="1">
    <source>
        <dbReference type="SAM" id="MobiDB-lite"/>
    </source>
</evidence>
<comment type="caution">
    <text evidence="3">The sequence shown here is derived from an EMBL/GenBank/DDBJ whole genome shotgun (WGS) entry which is preliminary data.</text>
</comment>
<gene>
    <name evidence="3" type="ORF">EVC35_00735</name>
</gene>
<evidence type="ECO:0000256" key="2">
    <source>
        <dbReference type="SAM" id="Phobius"/>
    </source>
</evidence>
<proteinExistence type="predicted"/>
<feature type="region of interest" description="Disordered" evidence="1">
    <location>
        <begin position="64"/>
        <end position="84"/>
    </location>
</feature>
<feature type="compositionally biased region" description="Basic and acidic residues" evidence="1">
    <location>
        <begin position="68"/>
        <end position="84"/>
    </location>
</feature>
<dbReference type="AlphaFoldDB" id="A0AAJ1R7H0"/>
<reference evidence="3" key="1">
    <citation type="submission" date="2019-01" db="EMBL/GenBank/DDBJ databases">
        <title>Oenococcus sicerae UCMA17102.</title>
        <authorList>
            <person name="Cousin F.J."/>
            <person name="Le Guellec R."/>
            <person name="Cretenet M."/>
        </authorList>
    </citation>
    <scope>NUCLEOTIDE SEQUENCE</scope>
    <source>
        <strain evidence="3">UCMA17102</strain>
    </source>
</reference>
<keyword evidence="2" id="KW-0472">Membrane</keyword>
<keyword evidence="2" id="KW-0812">Transmembrane</keyword>
<organism evidence="3 4">
    <name type="scientific">Oenococcus sicerae</name>
    <dbReference type="NCBI Taxonomy" id="2203724"/>
    <lineage>
        <taxon>Bacteria</taxon>
        <taxon>Bacillati</taxon>
        <taxon>Bacillota</taxon>
        <taxon>Bacilli</taxon>
        <taxon>Lactobacillales</taxon>
        <taxon>Lactobacillaceae</taxon>
        <taxon>Oenococcus</taxon>
    </lineage>
</organism>
<feature type="transmembrane region" description="Helical" evidence="2">
    <location>
        <begin position="27"/>
        <end position="57"/>
    </location>
</feature>
<name>A0AAJ1R7H0_9LACO</name>
<evidence type="ECO:0000313" key="3">
    <source>
        <dbReference type="EMBL" id="MDN6899534.1"/>
    </source>
</evidence>
<keyword evidence="2" id="KW-1133">Transmembrane helix</keyword>
<evidence type="ECO:0000313" key="4">
    <source>
        <dbReference type="Proteomes" id="UP001167919"/>
    </source>
</evidence>